<protein>
    <submittedName>
        <fullName evidence="7">TetR/AcrR family transcriptional regulator</fullName>
    </submittedName>
</protein>
<keyword evidence="8" id="KW-1185">Reference proteome</keyword>
<sequence length="198" mass="22711">MEKNKFQLKREATYQQMLQAALLCFSEKGYTSTTLGDIVARTGHTKGAFYGHFKSKEELFFHVLDYQNQQTQGWTDVPKHYSPADTTLEEVIRLTVVSLAEKLQGVNNWIVVLLDFYLQTKHHPEYHERLKAKYGLWISEISTLVRVLQEQGWVSPDKDIRLTAMQVIALNEGYTIFSVLFGGVNDQALIQGLVRLLS</sequence>
<dbReference type="EMBL" id="QXJM01000016">
    <property type="protein sequence ID" value="RIE05063.1"/>
    <property type="molecule type" value="Genomic_DNA"/>
</dbReference>
<dbReference type="RefSeq" id="WP_119147663.1">
    <property type="nucleotide sequence ID" value="NZ_JBHSOV010000060.1"/>
</dbReference>
<dbReference type="SUPFAM" id="SSF46689">
    <property type="entry name" value="Homeodomain-like"/>
    <property type="match status" value="1"/>
</dbReference>
<dbReference type="GO" id="GO:0003677">
    <property type="term" value="F:DNA binding"/>
    <property type="evidence" value="ECO:0007669"/>
    <property type="project" value="UniProtKB-UniRule"/>
</dbReference>
<accession>A0A398CR96</accession>
<evidence type="ECO:0000256" key="1">
    <source>
        <dbReference type="ARBA" id="ARBA00022491"/>
    </source>
</evidence>
<dbReference type="Proteomes" id="UP000266340">
    <property type="component" value="Unassembled WGS sequence"/>
</dbReference>
<keyword evidence="2" id="KW-0805">Transcription regulation</keyword>
<dbReference type="InterPro" id="IPR001647">
    <property type="entry name" value="HTH_TetR"/>
</dbReference>
<dbReference type="OrthoDB" id="9785164at2"/>
<comment type="caution">
    <text evidence="7">The sequence shown here is derived from an EMBL/GenBank/DDBJ whole genome shotgun (WGS) entry which is preliminary data.</text>
</comment>
<dbReference type="PRINTS" id="PR00455">
    <property type="entry name" value="HTHTETR"/>
</dbReference>
<dbReference type="InterPro" id="IPR036271">
    <property type="entry name" value="Tet_transcr_reg_TetR-rel_C_sf"/>
</dbReference>
<feature type="DNA-binding region" description="H-T-H motif" evidence="5">
    <location>
        <begin position="34"/>
        <end position="53"/>
    </location>
</feature>
<keyword evidence="3 5" id="KW-0238">DNA-binding</keyword>
<dbReference type="InterPro" id="IPR009057">
    <property type="entry name" value="Homeodomain-like_sf"/>
</dbReference>
<organism evidence="7 8">
    <name type="scientific">Cohnella faecalis</name>
    <dbReference type="NCBI Taxonomy" id="2315694"/>
    <lineage>
        <taxon>Bacteria</taxon>
        <taxon>Bacillati</taxon>
        <taxon>Bacillota</taxon>
        <taxon>Bacilli</taxon>
        <taxon>Bacillales</taxon>
        <taxon>Paenibacillaceae</taxon>
        <taxon>Cohnella</taxon>
    </lineage>
</organism>
<dbReference type="AlphaFoldDB" id="A0A398CR96"/>
<feature type="domain" description="HTH tetR-type" evidence="6">
    <location>
        <begin position="11"/>
        <end position="71"/>
    </location>
</feature>
<evidence type="ECO:0000256" key="5">
    <source>
        <dbReference type="PROSITE-ProRule" id="PRU00335"/>
    </source>
</evidence>
<proteinExistence type="predicted"/>
<name>A0A398CR96_9BACL</name>
<dbReference type="SUPFAM" id="SSF48498">
    <property type="entry name" value="Tetracyclin repressor-like, C-terminal domain"/>
    <property type="match status" value="1"/>
</dbReference>
<keyword evidence="1" id="KW-0678">Repressor</keyword>
<dbReference type="Pfam" id="PF13977">
    <property type="entry name" value="TetR_C_6"/>
    <property type="match status" value="1"/>
</dbReference>
<dbReference type="Gene3D" id="1.10.357.10">
    <property type="entry name" value="Tetracycline Repressor, domain 2"/>
    <property type="match status" value="1"/>
</dbReference>
<dbReference type="PANTHER" id="PTHR47506:SF6">
    <property type="entry name" value="HTH-TYPE TRANSCRIPTIONAL REPRESSOR NEMR"/>
    <property type="match status" value="1"/>
</dbReference>
<dbReference type="InterPro" id="IPR039538">
    <property type="entry name" value="BetI_C"/>
</dbReference>
<dbReference type="PANTHER" id="PTHR47506">
    <property type="entry name" value="TRANSCRIPTIONAL REGULATORY PROTEIN"/>
    <property type="match status" value="1"/>
</dbReference>
<dbReference type="PROSITE" id="PS50977">
    <property type="entry name" value="HTH_TETR_2"/>
    <property type="match status" value="1"/>
</dbReference>
<gene>
    <name evidence="7" type="ORF">D3H35_02730</name>
</gene>
<evidence type="ECO:0000259" key="6">
    <source>
        <dbReference type="PROSITE" id="PS50977"/>
    </source>
</evidence>
<evidence type="ECO:0000313" key="7">
    <source>
        <dbReference type="EMBL" id="RIE05063.1"/>
    </source>
</evidence>
<keyword evidence="4" id="KW-0804">Transcription</keyword>
<dbReference type="Pfam" id="PF00440">
    <property type="entry name" value="TetR_N"/>
    <property type="match status" value="1"/>
</dbReference>
<evidence type="ECO:0000256" key="2">
    <source>
        <dbReference type="ARBA" id="ARBA00023015"/>
    </source>
</evidence>
<evidence type="ECO:0000313" key="8">
    <source>
        <dbReference type="Proteomes" id="UP000266340"/>
    </source>
</evidence>
<dbReference type="Gene3D" id="1.10.10.60">
    <property type="entry name" value="Homeodomain-like"/>
    <property type="match status" value="1"/>
</dbReference>
<evidence type="ECO:0000256" key="3">
    <source>
        <dbReference type="ARBA" id="ARBA00023125"/>
    </source>
</evidence>
<reference evidence="7 8" key="1">
    <citation type="submission" date="2018-09" db="EMBL/GenBank/DDBJ databases">
        <title>Cohnella cavernae sp. nov., isolated from a karst cave.</title>
        <authorList>
            <person name="Zhu H."/>
        </authorList>
    </citation>
    <scope>NUCLEOTIDE SEQUENCE [LARGE SCALE GENOMIC DNA]</scope>
    <source>
        <strain evidence="7 8">K2E09-144</strain>
    </source>
</reference>
<evidence type="ECO:0000256" key="4">
    <source>
        <dbReference type="ARBA" id="ARBA00023163"/>
    </source>
</evidence>